<sequence>MYKKYLFIGALGCLSVQGFSQTKPTPKKPVAKPAAIKAPVLKTRLDTVSYGIGVSIAENLKAQGLENINTAILAQAIQGALKNQTSLLPKDQIDMSISNYLQQLKAEKASKNREAGLKFLAENKVKPGVVTLPDGLQYQILKEGNGPKPTINDKVKTHYHGTLIDGTVFDSSVERGQPISFPVSGVIKGWTEALQLMPVGSKWRLFIPSELAYGDRGAGPKIGPGAALVFDVELLAIEQ</sequence>
<feature type="domain" description="PPIase FKBP-type" evidence="8">
    <location>
        <begin position="148"/>
        <end position="235"/>
    </location>
</feature>
<proteinExistence type="inferred from homology"/>
<keyword evidence="4" id="KW-0732">Signal</keyword>
<name>A0A847SIM0_9BACT</name>
<evidence type="ECO:0000256" key="3">
    <source>
        <dbReference type="ARBA" id="ARBA00013194"/>
    </source>
</evidence>
<dbReference type="Gene3D" id="1.10.287.460">
    <property type="entry name" value="Peptidyl-prolyl cis-trans isomerase, FKBP-type, N-terminal domain"/>
    <property type="match status" value="1"/>
</dbReference>
<protein>
    <recommendedName>
        <fullName evidence="3">peptidylprolyl isomerase</fullName>
        <ecNumber evidence="3">5.2.1.8</ecNumber>
    </recommendedName>
    <alternativeName>
        <fullName evidence="7">Rotamase</fullName>
    </alternativeName>
</protein>
<dbReference type="NCBIfam" id="NF008602">
    <property type="entry name" value="PRK11570.1"/>
    <property type="match status" value="1"/>
</dbReference>
<keyword evidence="6 10" id="KW-0413">Isomerase</keyword>
<evidence type="ECO:0000259" key="9">
    <source>
        <dbReference type="Pfam" id="PF01346"/>
    </source>
</evidence>
<reference evidence="10 11" key="1">
    <citation type="submission" date="2020-04" db="EMBL/GenBank/DDBJ databases">
        <authorList>
            <person name="Yin C."/>
        </authorList>
    </citation>
    <scope>NUCLEOTIDE SEQUENCE [LARGE SCALE GENOMIC DNA]</scope>
    <source>
        <strain evidence="10 11">Ak56</strain>
    </source>
</reference>
<dbReference type="RefSeq" id="WP_168741376.1">
    <property type="nucleotide sequence ID" value="NZ_JABAHZ010000006.1"/>
</dbReference>
<comment type="similarity">
    <text evidence="2">Belongs to the FKBP-type PPIase family.</text>
</comment>
<dbReference type="InterPro" id="IPR001179">
    <property type="entry name" value="PPIase_FKBP_dom"/>
</dbReference>
<gene>
    <name evidence="10" type="ORF">HGH91_24000</name>
</gene>
<keyword evidence="11" id="KW-1185">Reference proteome</keyword>
<dbReference type="GO" id="GO:0006457">
    <property type="term" value="P:protein folding"/>
    <property type="evidence" value="ECO:0007669"/>
    <property type="project" value="InterPro"/>
</dbReference>
<evidence type="ECO:0000256" key="6">
    <source>
        <dbReference type="ARBA" id="ARBA00023235"/>
    </source>
</evidence>
<dbReference type="SUPFAM" id="SSF54534">
    <property type="entry name" value="FKBP-like"/>
    <property type="match status" value="1"/>
</dbReference>
<accession>A0A847SIM0</accession>
<evidence type="ECO:0000313" key="11">
    <source>
        <dbReference type="Proteomes" id="UP000552864"/>
    </source>
</evidence>
<evidence type="ECO:0000256" key="4">
    <source>
        <dbReference type="ARBA" id="ARBA00022729"/>
    </source>
</evidence>
<evidence type="ECO:0000256" key="1">
    <source>
        <dbReference type="ARBA" id="ARBA00000971"/>
    </source>
</evidence>
<evidence type="ECO:0000256" key="7">
    <source>
        <dbReference type="ARBA" id="ARBA00029569"/>
    </source>
</evidence>
<organism evidence="10 11">
    <name type="scientific">Chitinophaga eiseniae</name>
    <dbReference type="NCBI Taxonomy" id="634771"/>
    <lineage>
        <taxon>Bacteria</taxon>
        <taxon>Pseudomonadati</taxon>
        <taxon>Bacteroidota</taxon>
        <taxon>Chitinophagia</taxon>
        <taxon>Chitinophagales</taxon>
        <taxon>Chitinophagaceae</taxon>
        <taxon>Chitinophaga</taxon>
    </lineage>
</organism>
<keyword evidence="5" id="KW-0697">Rotamase</keyword>
<dbReference type="Pfam" id="PF01346">
    <property type="entry name" value="FKBP_N"/>
    <property type="match status" value="1"/>
</dbReference>
<dbReference type="InterPro" id="IPR046357">
    <property type="entry name" value="PPIase_dom_sf"/>
</dbReference>
<dbReference type="Proteomes" id="UP000552864">
    <property type="component" value="Unassembled WGS sequence"/>
</dbReference>
<comment type="catalytic activity">
    <reaction evidence="1">
        <text>[protein]-peptidylproline (omega=180) = [protein]-peptidylproline (omega=0)</text>
        <dbReference type="Rhea" id="RHEA:16237"/>
        <dbReference type="Rhea" id="RHEA-COMP:10747"/>
        <dbReference type="Rhea" id="RHEA-COMP:10748"/>
        <dbReference type="ChEBI" id="CHEBI:83833"/>
        <dbReference type="ChEBI" id="CHEBI:83834"/>
        <dbReference type="EC" id="5.2.1.8"/>
    </reaction>
</comment>
<dbReference type="Gene3D" id="3.10.50.40">
    <property type="match status" value="1"/>
</dbReference>
<dbReference type="InterPro" id="IPR000774">
    <property type="entry name" value="PPIase_FKBP_N"/>
</dbReference>
<dbReference type="GO" id="GO:0003755">
    <property type="term" value="F:peptidyl-prolyl cis-trans isomerase activity"/>
    <property type="evidence" value="ECO:0007669"/>
    <property type="project" value="UniProtKB-KW"/>
</dbReference>
<evidence type="ECO:0000256" key="2">
    <source>
        <dbReference type="ARBA" id="ARBA00006577"/>
    </source>
</evidence>
<dbReference type="FunFam" id="3.10.50.40:FF:000045">
    <property type="entry name" value="Peptidyl-prolyl cis-trans isomerase"/>
    <property type="match status" value="1"/>
</dbReference>
<evidence type="ECO:0000313" key="10">
    <source>
        <dbReference type="EMBL" id="NLR81711.1"/>
    </source>
</evidence>
<dbReference type="EMBL" id="JABAHZ010000006">
    <property type="protein sequence ID" value="NLR81711.1"/>
    <property type="molecule type" value="Genomic_DNA"/>
</dbReference>
<dbReference type="PANTHER" id="PTHR43811">
    <property type="entry name" value="FKBP-TYPE PEPTIDYL-PROLYL CIS-TRANS ISOMERASE FKPA"/>
    <property type="match status" value="1"/>
</dbReference>
<evidence type="ECO:0000259" key="8">
    <source>
        <dbReference type="Pfam" id="PF00254"/>
    </source>
</evidence>
<dbReference type="PANTHER" id="PTHR43811:SF23">
    <property type="entry name" value="FKBP-TYPE 22 KDA PEPTIDYL-PROLYL CIS-TRANS ISOMERASE"/>
    <property type="match status" value="1"/>
</dbReference>
<dbReference type="EC" id="5.2.1.8" evidence="3"/>
<comment type="caution">
    <text evidence="10">The sequence shown here is derived from an EMBL/GenBank/DDBJ whole genome shotgun (WGS) entry which is preliminary data.</text>
</comment>
<dbReference type="AlphaFoldDB" id="A0A847SIM0"/>
<evidence type="ECO:0000256" key="5">
    <source>
        <dbReference type="ARBA" id="ARBA00023110"/>
    </source>
</evidence>
<dbReference type="Pfam" id="PF00254">
    <property type="entry name" value="FKBP_C"/>
    <property type="match status" value="1"/>
</dbReference>
<feature type="domain" description="Peptidyl-prolyl cis-trans isomerase FKBP-type N-terminal" evidence="9">
    <location>
        <begin position="46"/>
        <end position="140"/>
    </location>
</feature>
<dbReference type="InterPro" id="IPR036944">
    <property type="entry name" value="PPIase_FKBP_N_sf"/>
</dbReference>